<dbReference type="NCBIfam" id="NF006993">
    <property type="entry name" value="PRK09458.1"/>
    <property type="match status" value="1"/>
</dbReference>
<dbReference type="InterPro" id="IPR009554">
    <property type="entry name" value="Phageshock_PspB"/>
</dbReference>
<feature type="coiled-coil region" evidence="1">
    <location>
        <begin position="35"/>
        <end position="65"/>
    </location>
</feature>
<sequence length="76" mass="9285">MGYVFLSLVLIVFLIFILPFWLWLHYNKQNNRQGSQLTENEIQRLTQLAEQTQRMQQRIKTLEDILDAEHPNWRQK</sequence>
<dbReference type="GO" id="GO:0009271">
    <property type="term" value="P:phage shock"/>
    <property type="evidence" value="ECO:0007669"/>
    <property type="project" value="InterPro"/>
</dbReference>
<reference evidence="4" key="2">
    <citation type="submission" date="2012-04" db="EMBL/GenBank/DDBJ databases">
        <title>Complete genome sequence of Providencia stuartii clinical isolate MRSN 2154.</title>
        <authorList>
            <person name="Clifford R.J."/>
            <person name="Hang J."/>
            <person name="Riley M.C."/>
            <person name="Onmus-Leone F."/>
            <person name="Kuschner R.A."/>
            <person name="Lesho E.P."/>
            <person name="Waterman P.E."/>
        </authorList>
    </citation>
    <scope>NUCLEOTIDE SEQUENCE [LARGE SCALE GENOMIC DNA]</scope>
    <source>
        <strain evidence="4">MRSN 2154</strain>
    </source>
</reference>
<dbReference type="HOGENOM" id="CLU_178570_0_0_6"/>
<gene>
    <name evidence="3" type="primary">pspB</name>
    <name evidence="3" type="ordered locus">S70_19700</name>
</gene>
<accession>A0A140ST60</accession>
<reference evidence="3 4" key="1">
    <citation type="journal article" date="2012" name="J. Bacteriol.">
        <title>Complete Genome Sequence of Providencia stuartii Clinical Isolate MRSN 2154.</title>
        <authorList>
            <person name="Clifford R.J."/>
            <person name="Hang J."/>
            <person name="Riley M.C."/>
            <person name="Onmus-Leone F."/>
            <person name="Kuschner R.A."/>
            <person name="Lesho E.P."/>
            <person name="Waterman P.E."/>
        </authorList>
    </citation>
    <scope>NUCLEOTIDE SEQUENCE [LARGE SCALE GENOMIC DNA]</scope>
    <source>
        <strain evidence="3 4">MRSN 2154</strain>
    </source>
</reference>
<keyword evidence="2" id="KW-1133">Transmembrane helix</keyword>
<evidence type="ECO:0000256" key="2">
    <source>
        <dbReference type="SAM" id="Phobius"/>
    </source>
</evidence>
<dbReference type="GeneID" id="93519541"/>
<name>A0A140ST60_PROSM</name>
<keyword evidence="2" id="KW-0472">Membrane</keyword>
<evidence type="ECO:0000313" key="3">
    <source>
        <dbReference type="EMBL" id="AFH95733.1"/>
    </source>
</evidence>
<dbReference type="AlphaFoldDB" id="A0A140ST60"/>
<dbReference type="NCBIfam" id="TIGR02976">
    <property type="entry name" value="phageshock_pspB"/>
    <property type="match status" value="1"/>
</dbReference>
<dbReference type="KEGG" id="psi:S70_19700"/>
<dbReference type="GO" id="GO:0006355">
    <property type="term" value="P:regulation of DNA-templated transcription"/>
    <property type="evidence" value="ECO:0007669"/>
    <property type="project" value="InterPro"/>
</dbReference>
<keyword evidence="2" id="KW-0812">Transmembrane</keyword>
<dbReference type="EMBL" id="CP003488">
    <property type="protein sequence ID" value="AFH95733.1"/>
    <property type="molecule type" value="Genomic_DNA"/>
</dbReference>
<dbReference type="PATRIC" id="fig|1157951.4.peg.3961"/>
<keyword evidence="1" id="KW-0175">Coiled coil</keyword>
<dbReference type="Pfam" id="PF06667">
    <property type="entry name" value="PspB"/>
    <property type="match status" value="1"/>
</dbReference>
<proteinExistence type="predicted"/>
<protein>
    <submittedName>
        <fullName evidence="3">Phage shock protein B</fullName>
    </submittedName>
</protein>
<organism evidence="3 4">
    <name type="scientific">Providencia stuartii (strain MRSN 2154)</name>
    <dbReference type="NCBI Taxonomy" id="1157951"/>
    <lineage>
        <taxon>Bacteria</taxon>
        <taxon>Pseudomonadati</taxon>
        <taxon>Pseudomonadota</taxon>
        <taxon>Gammaproteobacteria</taxon>
        <taxon>Enterobacterales</taxon>
        <taxon>Morganellaceae</taxon>
        <taxon>Providencia</taxon>
    </lineage>
</organism>
<dbReference type="RefSeq" id="WP_004919244.1">
    <property type="nucleotide sequence ID" value="NC_017731.1"/>
</dbReference>
<dbReference type="OrthoDB" id="6198106at2"/>
<evidence type="ECO:0000313" key="4">
    <source>
        <dbReference type="Proteomes" id="UP000005012"/>
    </source>
</evidence>
<dbReference type="Proteomes" id="UP000005012">
    <property type="component" value="Chromosome"/>
</dbReference>
<feature type="transmembrane region" description="Helical" evidence="2">
    <location>
        <begin position="6"/>
        <end position="24"/>
    </location>
</feature>
<evidence type="ECO:0000256" key="1">
    <source>
        <dbReference type="SAM" id="Coils"/>
    </source>
</evidence>